<protein>
    <submittedName>
        <fullName evidence="1">Uncharacterized protein</fullName>
    </submittedName>
</protein>
<evidence type="ECO:0000313" key="2">
    <source>
        <dbReference type="Proteomes" id="UP000002640"/>
    </source>
</evidence>
<dbReference type="EMBL" id="JH159154">
    <property type="protein sequence ID" value="EGZ17644.1"/>
    <property type="molecule type" value="Genomic_DNA"/>
</dbReference>
<dbReference type="AlphaFoldDB" id="G4ZI01"/>
<accession>G4ZI01</accession>
<evidence type="ECO:0000313" key="1">
    <source>
        <dbReference type="EMBL" id="EGZ17644.1"/>
    </source>
</evidence>
<proteinExistence type="predicted"/>
<reference evidence="1 2" key="1">
    <citation type="journal article" date="2006" name="Science">
        <title>Phytophthora genome sequences uncover evolutionary origins and mechanisms of pathogenesis.</title>
        <authorList>
            <person name="Tyler B.M."/>
            <person name="Tripathy S."/>
            <person name="Zhang X."/>
            <person name="Dehal P."/>
            <person name="Jiang R.H."/>
            <person name="Aerts A."/>
            <person name="Arredondo F.D."/>
            <person name="Baxter L."/>
            <person name="Bensasson D."/>
            <person name="Beynon J.L."/>
            <person name="Chapman J."/>
            <person name="Damasceno C.M."/>
            <person name="Dorrance A.E."/>
            <person name="Dou D."/>
            <person name="Dickerman A.W."/>
            <person name="Dubchak I.L."/>
            <person name="Garbelotto M."/>
            <person name="Gijzen M."/>
            <person name="Gordon S.G."/>
            <person name="Govers F."/>
            <person name="Grunwald N.J."/>
            <person name="Huang W."/>
            <person name="Ivors K.L."/>
            <person name="Jones R.W."/>
            <person name="Kamoun S."/>
            <person name="Krampis K."/>
            <person name="Lamour K.H."/>
            <person name="Lee M.K."/>
            <person name="McDonald W.H."/>
            <person name="Medina M."/>
            <person name="Meijer H.J."/>
            <person name="Nordberg E.K."/>
            <person name="Maclean D.J."/>
            <person name="Ospina-Giraldo M.D."/>
            <person name="Morris P.F."/>
            <person name="Phuntumart V."/>
            <person name="Putnam N.H."/>
            <person name="Rash S."/>
            <person name="Rose J.K."/>
            <person name="Sakihama Y."/>
            <person name="Salamov A.A."/>
            <person name="Savidor A."/>
            <person name="Scheuring C.F."/>
            <person name="Smith B.M."/>
            <person name="Sobral B.W."/>
            <person name="Terry A."/>
            <person name="Torto-Alalibo T.A."/>
            <person name="Win J."/>
            <person name="Xu Z."/>
            <person name="Zhang H."/>
            <person name="Grigoriev I.V."/>
            <person name="Rokhsar D.S."/>
            <person name="Boore J.L."/>
        </authorList>
    </citation>
    <scope>NUCLEOTIDE SEQUENCE [LARGE SCALE GENOMIC DNA]</scope>
    <source>
        <strain evidence="1 2">P6497</strain>
    </source>
</reference>
<dbReference type="InParanoid" id="G4ZI01"/>
<dbReference type="GeneID" id="20639380"/>
<gene>
    <name evidence="1" type="ORF">PHYSODRAFT_262452</name>
</gene>
<dbReference type="OMA" id="HYFEDGP"/>
<sequence length="128" mass="14557">MPNWPVFQLNYQNGMRLRYDNPSEQYCMRLDTCPHWAPSTWTTRDRVDGWKEFETPKSIRSFKFGDYEDALLVQNLTEAAQTCNVAKARATFEGLEVNDTVANATSTIELSSAEGGLSSNWTNLLPVE</sequence>
<dbReference type="RefSeq" id="XP_009526702.1">
    <property type="nucleotide sequence ID" value="XM_009528407.1"/>
</dbReference>
<keyword evidence="2" id="KW-1185">Reference proteome</keyword>
<organism evidence="1 2">
    <name type="scientific">Phytophthora sojae (strain P6497)</name>
    <name type="common">Soybean stem and root rot agent</name>
    <name type="synonym">Phytophthora megasperma f. sp. glycines</name>
    <dbReference type="NCBI Taxonomy" id="1094619"/>
    <lineage>
        <taxon>Eukaryota</taxon>
        <taxon>Sar</taxon>
        <taxon>Stramenopiles</taxon>
        <taxon>Oomycota</taxon>
        <taxon>Peronosporomycetes</taxon>
        <taxon>Peronosporales</taxon>
        <taxon>Peronosporaceae</taxon>
        <taxon>Phytophthora</taxon>
    </lineage>
</organism>
<dbReference type="Proteomes" id="UP000002640">
    <property type="component" value="Unassembled WGS sequence"/>
</dbReference>
<dbReference type="KEGG" id="psoj:PHYSODRAFT_262452"/>
<name>G4ZI01_PHYSP</name>